<keyword evidence="1" id="KW-0472">Membrane</keyword>
<keyword evidence="1" id="KW-0812">Transmembrane</keyword>
<name>A0A2W5VG95_9BACT</name>
<evidence type="ECO:0000313" key="3">
    <source>
        <dbReference type="Proteomes" id="UP000249061"/>
    </source>
</evidence>
<dbReference type="GO" id="GO:0015097">
    <property type="term" value="F:mercury ion transmembrane transporter activity"/>
    <property type="evidence" value="ECO:0007669"/>
    <property type="project" value="InterPro"/>
</dbReference>
<reference evidence="2 3" key="1">
    <citation type="submission" date="2017-08" db="EMBL/GenBank/DDBJ databases">
        <title>Infants hospitalized years apart are colonized by the same room-sourced microbial strains.</title>
        <authorList>
            <person name="Brooks B."/>
            <person name="Olm M.R."/>
            <person name="Firek B.A."/>
            <person name="Baker R."/>
            <person name="Thomas B.C."/>
            <person name="Morowitz M.J."/>
            <person name="Banfield J.F."/>
        </authorList>
    </citation>
    <scope>NUCLEOTIDE SEQUENCE [LARGE SCALE GENOMIC DNA]</scope>
    <source>
        <strain evidence="2">S2_003_000_R2_14</strain>
    </source>
</reference>
<evidence type="ECO:0008006" key="4">
    <source>
        <dbReference type="Google" id="ProtNLM"/>
    </source>
</evidence>
<dbReference type="InterPro" id="IPR004891">
    <property type="entry name" value="Mercury-R_MerC"/>
</dbReference>
<feature type="transmembrane region" description="Helical" evidence="1">
    <location>
        <begin position="104"/>
        <end position="122"/>
    </location>
</feature>
<proteinExistence type="predicted"/>
<protein>
    <recommendedName>
        <fullName evidence="4">MerC mercury resistance protein</fullName>
    </recommendedName>
</protein>
<feature type="transmembrane region" description="Helical" evidence="1">
    <location>
        <begin position="80"/>
        <end position="98"/>
    </location>
</feature>
<organism evidence="2 3">
    <name type="scientific">Archangium gephyra</name>
    <dbReference type="NCBI Taxonomy" id="48"/>
    <lineage>
        <taxon>Bacteria</taxon>
        <taxon>Pseudomonadati</taxon>
        <taxon>Myxococcota</taxon>
        <taxon>Myxococcia</taxon>
        <taxon>Myxococcales</taxon>
        <taxon>Cystobacterineae</taxon>
        <taxon>Archangiaceae</taxon>
        <taxon>Archangium</taxon>
    </lineage>
</organism>
<dbReference type="EMBL" id="QFQP01000021">
    <property type="protein sequence ID" value="PZR09321.1"/>
    <property type="molecule type" value="Genomic_DNA"/>
</dbReference>
<accession>A0A2W5VG95</accession>
<dbReference type="AlphaFoldDB" id="A0A2W5VG95"/>
<keyword evidence="1" id="KW-1133">Transmembrane helix</keyword>
<feature type="transmembrane region" description="Helical" evidence="1">
    <location>
        <begin position="20"/>
        <end position="42"/>
    </location>
</feature>
<dbReference type="Pfam" id="PF03203">
    <property type="entry name" value="MerC"/>
    <property type="match status" value="1"/>
</dbReference>
<comment type="caution">
    <text evidence="2">The sequence shown here is derived from an EMBL/GenBank/DDBJ whole genome shotgun (WGS) entry which is preliminary data.</text>
</comment>
<gene>
    <name evidence="2" type="ORF">DI536_22325</name>
</gene>
<feature type="transmembrane region" description="Helical" evidence="1">
    <location>
        <begin position="48"/>
        <end position="68"/>
    </location>
</feature>
<evidence type="ECO:0000256" key="1">
    <source>
        <dbReference type="SAM" id="Phobius"/>
    </source>
</evidence>
<dbReference type="Proteomes" id="UP000249061">
    <property type="component" value="Unassembled WGS sequence"/>
</dbReference>
<evidence type="ECO:0000313" key="2">
    <source>
        <dbReference type="EMBL" id="PZR09321.1"/>
    </source>
</evidence>
<dbReference type="GO" id="GO:0016020">
    <property type="term" value="C:membrane"/>
    <property type="evidence" value="ECO:0007669"/>
    <property type="project" value="InterPro"/>
</dbReference>
<sequence length="137" mass="14577">MSAHTHEHPHQPHSEPSDTLGQVLSAVCAVHCVTTPLFVVLAPAAASVLGGAHPILLALVIGVALWAFIPGYRCHHDKRVLGLALGGITFLAVAAFVFHSSLVVETALSLVGAAMMMFAHWLNRKLLREAHTHAHAH</sequence>